<keyword evidence="9 10" id="KW-0472">Membrane</keyword>
<keyword evidence="7 10" id="KW-0283">Flagellar rotation</keyword>
<feature type="transmembrane region" description="Helical" evidence="10">
    <location>
        <begin position="6"/>
        <end position="29"/>
    </location>
</feature>
<dbReference type="Proteomes" id="UP000467132">
    <property type="component" value="Unassembled WGS sequence"/>
</dbReference>
<sequence>MSFKKILIIVIIVFMLLIIVSGTVFGILFMKSDDESKASEEYYFNVGEIYSNIADSRRIMKLNLTISVTDEKLIEEFNEKSFLIKDELYKILTNKKINDIQGKESQALLKKEIMENLEKKFATDKISNIYFDEIIVQ</sequence>
<comment type="caution">
    <text evidence="11">The sequence shown here is derived from an EMBL/GenBank/DDBJ whole genome shotgun (WGS) entry which is preliminary data.</text>
</comment>
<evidence type="ECO:0000256" key="5">
    <source>
        <dbReference type="ARBA" id="ARBA00022500"/>
    </source>
</evidence>
<keyword evidence="4 10" id="KW-1003">Cell membrane</keyword>
<name>A0A845R2E0_9CLOT</name>
<reference evidence="11 12" key="1">
    <citation type="submission" date="2018-08" db="EMBL/GenBank/DDBJ databases">
        <title>Murine metabolic-syndrome-specific gut microbial biobank.</title>
        <authorList>
            <person name="Liu C."/>
        </authorList>
    </citation>
    <scope>NUCLEOTIDE SEQUENCE [LARGE SCALE GENOMIC DNA]</scope>
    <source>
        <strain evidence="11 12">583</strain>
    </source>
</reference>
<keyword evidence="5 10" id="KW-0145">Chemotaxis</keyword>
<dbReference type="GO" id="GO:0071978">
    <property type="term" value="P:bacterial-type flagellum-dependent swarming motility"/>
    <property type="evidence" value="ECO:0007669"/>
    <property type="project" value="TreeGrafter"/>
</dbReference>
<proteinExistence type="inferred from homology"/>
<evidence type="ECO:0000313" key="11">
    <source>
        <dbReference type="EMBL" id="NBI07866.1"/>
    </source>
</evidence>
<dbReference type="PANTHER" id="PTHR35091">
    <property type="entry name" value="FLAGELLAR PROTEIN FLIL"/>
    <property type="match status" value="1"/>
</dbReference>
<dbReference type="OrthoDB" id="166089at2"/>
<evidence type="ECO:0000256" key="2">
    <source>
        <dbReference type="ARBA" id="ARBA00004162"/>
    </source>
</evidence>
<evidence type="ECO:0000256" key="7">
    <source>
        <dbReference type="ARBA" id="ARBA00022779"/>
    </source>
</evidence>
<evidence type="ECO:0000313" key="12">
    <source>
        <dbReference type="Proteomes" id="UP000467132"/>
    </source>
</evidence>
<dbReference type="RefSeq" id="WP_160198333.1">
    <property type="nucleotide sequence ID" value="NZ_QXXA01000016.1"/>
</dbReference>
<accession>A0A845R2E0</accession>
<organism evidence="11 12">
    <name type="scientific">Senegalia massiliensis</name>
    <dbReference type="NCBI Taxonomy" id="1720316"/>
    <lineage>
        <taxon>Bacteria</taxon>
        <taxon>Bacillati</taxon>
        <taxon>Bacillota</taxon>
        <taxon>Clostridia</taxon>
        <taxon>Eubacteriales</taxon>
        <taxon>Clostridiaceae</taxon>
        <taxon>Senegalia</taxon>
    </lineage>
</organism>
<dbReference type="InterPro" id="IPR005503">
    <property type="entry name" value="FliL"/>
</dbReference>
<evidence type="ECO:0000256" key="3">
    <source>
        <dbReference type="ARBA" id="ARBA00008281"/>
    </source>
</evidence>
<dbReference type="Pfam" id="PF03748">
    <property type="entry name" value="FliL"/>
    <property type="match status" value="1"/>
</dbReference>
<dbReference type="EMBL" id="QXXA01000016">
    <property type="protein sequence ID" value="NBI07866.1"/>
    <property type="molecule type" value="Genomic_DNA"/>
</dbReference>
<gene>
    <name evidence="11" type="ORF">D3Z33_13480</name>
</gene>
<dbReference type="GO" id="GO:0005886">
    <property type="term" value="C:plasma membrane"/>
    <property type="evidence" value="ECO:0007669"/>
    <property type="project" value="UniProtKB-SubCell"/>
</dbReference>
<dbReference type="GO" id="GO:0006935">
    <property type="term" value="P:chemotaxis"/>
    <property type="evidence" value="ECO:0007669"/>
    <property type="project" value="UniProtKB-KW"/>
</dbReference>
<evidence type="ECO:0000256" key="9">
    <source>
        <dbReference type="ARBA" id="ARBA00023136"/>
    </source>
</evidence>
<dbReference type="AlphaFoldDB" id="A0A845R2E0"/>
<comment type="subcellular location">
    <subcellularLocation>
        <location evidence="2">Cell membrane</location>
        <topology evidence="2">Single-pass membrane protein</topology>
    </subcellularLocation>
</comment>
<evidence type="ECO:0000256" key="6">
    <source>
        <dbReference type="ARBA" id="ARBA00022692"/>
    </source>
</evidence>
<keyword evidence="8 10" id="KW-1133">Transmembrane helix</keyword>
<evidence type="ECO:0000256" key="4">
    <source>
        <dbReference type="ARBA" id="ARBA00022475"/>
    </source>
</evidence>
<evidence type="ECO:0000256" key="1">
    <source>
        <dbReference type="ARBA" id="ARBA00002254"/>
    </source>
</evidence>
<comment type="similarity">
    <text evidence="3 10">Belongs to the FliL family.</text>
</comment>
<keyword evidence="6 10" id="KW-0812">Transmembrane</keyword>
<evidence type="ECO:0000256" key="8">
    <source>
        <dbReference type="ARBA" id="ARBA00022989"/>
    </source>
</evidence>
<dbReference type="PANTHER" id="PTHR35091:SF2">
    <property type="entry name" value="FLAGELLAR PROTEIN FLIL"/>
    <property type="match status" value="1"/>
</dbReference>
<protein>
    <recommendedName>
        <fullName evidence="10">Flagellar protein FliL</fullName>
    </recommendedName>
</protein>
<keyword evidence="12" id="KW-1185">Reference proteome</keyword>
<evidence type="ECO:0000256" key="10">
    <source>
        <dbReference type="RuleBase" id="RU364125"/>
    </source>
</evidence>
<dbReference type="GO" id="GO:0009425">
    <property type="term" value="C:bacterial-type flagellum basal body"/>
    <property type="evidence" value="ECO:0007669"/>
    <property type="project" value="InterPro"/>
</dbReference>
<comment type="function">
    <text evidence="1 10">Controls the rotational direction of flagella during chemotaxis.</text>
</comment>